<evidence type="ECO:0000313" key="3">
    <source>
        <dbReference type="Proteomes" id="UP000681720"/>
    </source>
</evidence>
<comment type="caution">
    <text evidence="1">The sequence shown here is derived from an EMBL/GenBank/DDBJ whole genome shotgun (WGS) entry which is preliminary data.</text>
</comment>
<gene>
    <name evidence="2" type="ORF">BYL167_LOCUS55584</name>
    <name evidence="1" type="ORF">GIL414_LOCUS31655</name>
</gene>
<sequence>MKEKLMNYRWDGFENAATKSYAKSVVANGFVVSS</sequence>
<dbReference type="AlphaFoldDB" id="A0A8S2WFL1"/>
<reference evidence="1" key="1">
    <citation type="submission" date="2021-02" db="EMBL/GenBank/DDBJ databases">
        <authorList>
            <person name="Nowell W R."/>
        </authorList>
    </citation>
    <scope>NUCLEOTIDE SEQUENCE</scope>
</reference>
<accession>A0A8S2WFL1</accession>
<dbReference type="Proteomes" id="UP000681967">
    <property type="component" value="Unassembled WGS sequence"/>
</dbReference>
<feature type="non-terminal residue" evidence="1">
    <location>
        <position position="34"/>
    </location>
</feature>
<evidence type="ECO:0000313" key="1">
    <source>
        <dbReference type="EMBL" id="CAF4433932.1"/>
    </source>
</evidence>
<name>A0A8S2WFL1_9BILA</name>
<evidence type="ECO:0000313" key="2">
    <source>
        <dbReference type="EMBL" id="CAF5007046.1"/>
    </source>
</evidence>
<organism evidence="1 3">
    <name type="scientific">Rotaria magnacalcarata</name>
    <dbReference type="NCBI Taxonomy" id="392030"/>
    <lineage>
        <taxon>Eukaryota</taxon>
        <taxon>Metazoa</taxon>
        <taxon>Spiralia</taxon>
        <taxon>Gnathifera</taxon>
        <taxon>Rotifera</taxon>
        <taxon>Eurotatoria</taxon>
        <taxon>Bdelloidea</taxon>
        <taxon>Philodinida</taxon>
        <taxon>Philodinidae</taxon>
        <taxon>Rotaria</taxon>
    </lineage>
</organism>
<dbReference type="EMBL" id="CAJOBH010209312">
    <property type="protein sequence ID" value="CAF5007046.1"/>
    <property type="molecule type" value="Genomic_DNA"/>
</dbReference>
<proteinExistence type="predicted"/>
<protein>
    <submittedName>
        <fullName evidence="1">Uncharacterized protein</fullName>
    </submittedName>
</protein>
<dbReference type="Proteomes" id="UP000681720">
    <property type="component" value="Unassembled WGS sequence"/>
</dbReference>
<dbReference type="EMBL" id="CAJOBJ010064827">
    <property type="protein sequence ID" value="CAF4433932.1"/>
    <property type="molecule type" value="Genomic_DNA"/>
</dbReference>